<dbReference type="EMBL" id="JAAHCF010000078">
    <property type="protein sequence ID" value="KAK8148666.1"/>
    <property type="molecule type" value="Genomic_DNA"/>
</dbReference>
<name>A0AAW0S3E5_9HYPO</name>
<dbReference type="InterPro" id="IPR017850">
    <property type="entry name" value="Alkaline_phosphatase_core_sf"/>
</dbReference>
<protein>
    <submittedName>
        <fullName evidence="1">Uncharacterized protein</fullName>
    </submittedName>
</protein>
<dbReference type="AlphaFoldDB" id="A0AAW0S3E5"/>
<dbReference type="SUPFAM" id="SSF53649">
    <property type="entry name" value="Alkaline phosphatase-like"/>
    <property type="match status" value="1"/>
</dbReference>
<comment type="caution">
    <text evidence="1">The sequence shown here is derived from an EMBL/GenBank/DDBJ whole genome shotgun (WGS) entry which is preliminary data.</text>
</comment>
<reference evidence="1 2" key="1">
    <citation type="submission" date="2020-02" db="EMBL/GenBank/DDBJ databases">
        <title>Comparative genomics of the hypocrealean fungal genus Beauvera.</title>
        <authorList>
            <person name="Showalter D.N."/>
            <person name="Bushley K.E."/>
            <person name="Rehner S.A."/>
        </authorList>
    </citation>
    <scope>NUCLEOTIDE SEQUENCE [LARGE SCALE GENOMIC DNA]</scope>
    <source>
        <strain evidence="1 2">ARSEF4384</strain>
    </source>
</reference>
<evidence type="ECO:0000313" key="2">
    <source>
        <dbReference type="Proteomes" id="UP001397290"/>
    </source>
</evidence>
<dbReference type="Gene3D" id="3.40.720.10">
    <property type="entry name" value="Alkaline Phosphatase, subunit A"/>
    <property type="match status" value="1"/>
</dbReference>
<organism evidence="1 2">
    <name type="scientific">Beauveria asiatica</name>
    <dbReference type="NCBI Taxonomy" id="1069075"/>
    <lineage>
        <taxon>Eukaryota</taxon>
        <taxon>Fungi</taxon>
        <taxon>Dikarya</taxon>
        <taxon>Ascomycota</taxon>
        <taxon>Pezizomycotina</taxon>
        <taxon>Sordariomycetes</taxon>
        <taxon>Hypocreomycetidae</taxon>
        <taxon>Hypocreales</taxon>
        <taxon>Cordycipitaceae</taxon>
        <taxon>Beauveria</taxon>
    </lineage>
</organism>
<accession>A0AAW0S3E5</accession>
<dbReference type="Proteomes" id="UP001397290">
    <property type="component" value="Unassembled WGS sequence"/>
</dbReference>
<keyword evidence="2" id="KW-1185">Reference proteome</keyword>
<sequence length="273" mass="29696">MPTPHLVTIKTIWGERHEGYKTVVYSTPLPSPDVCNSLDTEYYMKLSQLYAQHDAQYLFRRRGERADDTRLFWRRHVRAAGTELYLRLAQRLLIGVENYGVGFREHQVGAEHANKPNSAQVGVDKLVVGMVRTQANDNLVTDSDACAAALACDVKPSIAVYEDDHPVASALYCAQMLNCNSEIKFAAQQIGYTNPFGAYLSSSLGSGRRQYLRKKDGGKPIDGYSATFSGSVGSSHQALAAKAGIHWSTTSHTSVDIDLYDAAGGGGGKATGC</sequence>
<gene>
    <name evidence="1" type="ORF">G3M48_009520</name>
</gene>
<proteinExistence type="predicted"/>
<evidence type="ECO:0000313" key="1">
    <source>
        <dbReference type="EMBL" id="KAK8148666.1"/>
    </source>
</evidence>